<reference evidence="3" key="1">
    <citation type="journal article" date="2015" name="Nature">
        <title>Complex archaea that bridge the gap between prokaryotes and eukaryotes.</title>
        <authorList>
            <person name="Spang A."/>
            <person name="Saw J.H."/>
            <person name="Jorgensen S.L."/>
            <person name="Zaremba-Niedzwiedzka K."/>
            <person name="Martijn J."/>
            <person name="Lind A.E."/>
            <person name="van Eijk R."/>
            <person name="Schleper C."/>
            <person name="Guy L."/>
            <person name="Ettema T.J."/>
        </authorList>
    </citation>
    <scope>NUCLEOTIDE SEQUENCE</scope>
</reference>
<dbReference type="PROSITE" id="PS51462">
    <property type="entry name" value="NUDIX"/>
    <property type="match status" value="1"/>
</dbReference>
<dbReference type="EMBL" id="LAZR01012835">
    <property type="protein sequence ID" value="KKM24866.1"/>
    <property type="molecule type" value="Genomic_DNA"/>
</dbReference>
<evidence type="ECO:0000256" key="1">
    <source>
        <dbReference type="ARBA" id="ARBA00022801"/>
    </source>
</evidence>
<dbReference type="InterPro" id="IPR020476">
    <property type="entry name" value="Nudix_hydrolase"/>
</dbReference>
<feature type="domain" description="Nudix hydrolase" evidence="2">
    <location>
        <begin position="7"/>
        <end position="133"/>
    </location>
</feature>
<accession>A0A0F9IB72</accession>
<dbReference type="InterPro" id="IPR020084">
    <property type="entry name" value="NUDIX_hydrolase_CS"/>
</dbReference>
<dbReference type="PANTHER" id="PTHR16099">
    <property type="entry name" value="8-OXO-DGTP DIPHOSPHATES NUDT15"/>
    <property type="match status" value="1"/>
</dbReference>
<dbReference type="AlphaFoldDB" id="A0A0F9IB72"/>
<dbReference type="PRINTS" id="PR00502">
    <property type="entry name" value="NUDIXFAMILY"/>
</dbReference>
<dbReference type="CDD" id="cd04678">
    <property type="entry name" value="NUDIX_MTH2_Nudt15"/>
    <property type="match status" value="1"/>
</dbReference>
<dbReference type="PANTHER" id="PTHR16099:SF5">
    <property type="entry name" value="NUCLEOTIDE TRIPHOSPHATE DIPHOSPHATASE NUDT15"/>
    <property type="match status" value="1"/>
</dbReference>
<dbReference type="PROSITE" id="PS00893">
    <property type="entry name" value="NUDIX_BOX"/>
    <property type="match status" value="1"/>
</dbReference>
<evidence type="ECO:0000259" key="2">
    <source>
        <dbReference type="PROSITE" id="PS51462"/>
    </source>
</evidence>
<organism evidence="3">
    <name type="scientific">marine sediment metagenome</name>
    <dbReference type="NCBI Taxonomy" id="412755"/>
    <lineage>
        <taxon>unclassified sequences</taxon>
        <taxon>metagenomes</taxon>
        <taxon>ecological metagenomes</taxon>
    </lineage>
</organism>
<dbReference type="GO" id="GO:0016787">
    <property type="term" value="F:hydrolase activity"/>
    <property type="evidence" value="ECO:0007669"/>
    <property type="project" value="UniProtKB-KW"/>
</dbReference>
<dbReference type="InterPro" id="IPR015797">
    <property type="entry name" value="NUDIX_hydrolase-like_dom_sf"/>
</dbReference>
<keyword evidence="1" id="KW-0378">Hydrolase</keyword>
<dbReference type="Gene3D" id="3.90.79.10">
    <property type="entry name" value="Nucleoside Triphosphate Pyrophosphohydrolase"/>
    <property type="match status" value="1"/>
</dbReference>
<comment type="caution">
    <text evidence="3">The sequence shown here is derived from an EMBL/GenBank/DDBJ whole genome shotgun (WGS) entry which is preliminary data.</text>
</comment>
<protein>
    <recommendedName>
        <fullName evidence="2">Nudix hydrolase domain-containing protein</fullName>
    </recommendedName>
</protein>
<evidence type="ECO:0000313" key="3">
    <source>
        <dbReference type="EMBL" id="KKM24866.1"/>
    </source>
</evidence>
<dbReference type="InterPro" id="IPR000086">
    <property type="entry name" value="NUDIX_hydrolase_dom"/>
</dbReference>
<name>A0A0F9IB72_9ZZZZ</name>
<dbReference type="Pfam" id="PF00293">
    <property type="entry name" value="NUDIX"/>
    <property type="match status" value="1"/>
</dbReference>
<proteinExistence type="predicted"/>
<gene>
    <name evidence="3" type="ORF">LCGC14_1600860</name>
</gene>
<sequence length="133" mass="14813">MEKQEQVVRVGTGVFVYRDGLLLLGKRKGSHAAGTYCLPGGAIEFGEEPIAAAQREVEEETGMVVQFIGMWNSRPWVNTIFDDGGGQWVTLFFQARCEGEPRLMEPEKNEGWGWYPHSEIPSPLMGPLEEVLG</sequence>
<dbReference type="SUPFAM" id="SSF55811">
    <property type="entry name" value="Nudix"/>
    <property type="match status" value="1"/>
</dbReference>